<dbReference type="PANTHER" id="PTHR31686">
    <property type="match status" value="1"/>
</dbReference>
<dbReference type="GO" id="GO:0005886">
    <property type="term" value="C:plasma membrane"/>
    <property type="evidence" value="ECO:0007669"/>
    <property type="project" value="TreeGrafter"/>
</dbReference>
<dbReference type="VEuPathDB" id="FungiDB:PSTT_07503"/>
<reference evidence="4" key="2">
    <citation type="journal article" date="2018" name="BMC Genomics">
        <title>Genomic insights into host adaptation between the wheat stripe rust pathogen (Puccinia striiformis f. sp. tritici) and the barley stripe rust pathogen (Puccinia striiformis f. sp. hordei).</title>
        <authorList>
            <person name="Xia C."/>
            <person name="Wang M."/>
            <person name="Yin C."/>
            <person name="Cornejo O.E."/>
            <person name="Hulbert S.H."/>
            <person name="Chen X."/>
        </authorList>
    </citation>
    <scope>NUCLEOTIDE SEQUENCE [LARGE SCALE GENOMIC DNA]</scope>
    <source>
        <strain evidence="4">93TX-2</strain>
    </source>
</reference>
<dbReference type="VEuPathDB" id="FungiDB:PSHT_09669"/>
<dbReference type="Pfam" id="PF03595">
    <property type="entry name" value="SLAC1"/>
    <property type="match status" value="1"/>
</dbReference>
<keyword evidence="4" id="KW-1185">Reference proteome</keyword>
<evidence type="ECO:0000256" key="1">
    <source>
        <dbReference type="SAM" id="MobiDB-lite"/>
    </source>
</evidence>
<feature type="compositionally biased region" description="Low complexity" evidence="1">
    <location>
        <begin position="512"/>
        <end position="522"/>
    </location>
</feature>
<dbReference type="InterPro" id="IPR051629">
    <property type="entry name" value="Sulfite_efflux_TDT"/>
</dbReference>
<feature type="transmembrane region" description="Helical" evidence="2">
    <location>
        <begin position="79"/>
        <end position="97"/>
    </location>
</feature>
<evidence type="ECO:0000313" key="4">
    <source>
        <dbReference type="Proteomes" id="UP000238274"/>
    </source>
</evidence>
<keyword evidence="2" id="KW-0812">Transmembrane</keyword>
<name>A0A2S4VFA0_9BASI</name>
<dbReference type="EMBL" id="PKSM01000139">
    <property type="protein sequence ID" value="POW08189.1"/>
    <property type="molecule type" value="Genomic_DNA"/>
</dbReference>
<gene>
    <name evidence="3" type="ORF">PSHT_09669</name>
</gene>
<feature type="transmembrane region" description="Helical" evidence="2">
    <location>
        <begin position="362"/>
        <end position="391"/>
    </location>
</feature>
<protein>
    <submittedName>
        <fullName evidence="3">Uncharacterized protein</fullName>
    </submittedName>
</protein>
<dbReference type="PANTHER" id="PTHR31686:SF1">
    <property type="entry name" value="SULFITE EFFLUX PUMP SSU1"/>
    <property type="match status" value="1"/>
</dbReference>
<evidence type="ECO:0000256" key="2">
    <source>
        <dbReference type="SAM" id="Phobius"/>
    </source>
</evidence>
<dbReference type="InterPro" id="IPR004695">
    <property type="entry name" value="SLAC1/Mae1/Ssu1/TehA"/>
</dbReference>
<sequence length="534" mass="59378">MVITNQGDLKFPPRSYQSFGDSNLNPECLRHQRSEIQRPDLGASTNLGDSPSMDYLSADGLRPLQLVKPDYRSTILDDWTWESFSIGVGAGAIHIILADLNHNNKKLMICFEVFFYFTNVISFLCNMGIMLLPSSHTPTPKAGVNSYLKLDNSTKEQPFASGRSDTDLLQAGWSGAEPFVGSTVTLCYSSGRASPRCKDYVLAPHCLMWFKIPHFLEELQPNFYLLPIPILLTGVMAVHLLDTMPVESTQSLHVLLTGYLFGGFGAALAIFYLFTYFLRMILHGHGNGDQTAGSILVAGMLGKDVLTFLLSPPRLNPSRISTTQFGRTLGFSAHAMIGLGKNSRIIFADSKNIKLNDTLGEVWYGSGLLTGLFLLGLSFAVLFMAVSNSWWKAARNPRPNLTLWVTSTTCCSWAITSACSSLYETFESTWLRVLQITFVTGGIAFYLAILPLMIIRYFKRIGRTQTVSRIFPPTRFAQHSPDLTHNSGPPPFMNHHFNFTQRNQPSSHLESRSSISKNSQSRNSIISQETLVKI</sequence>
<dbReference type="AlphaFoldDB" id="A0A2S4VFA0"/>
<accession>A0A2S4VFA0</accession>
<reference evidence="3 4" key="1">
    <citation type="submission" date="2017-12" db="EMBL/GenBank/DDBJ databases">
        <title>Gene loss provides genomic basis for host adaptation in cereal stripe rust fungi.</title>
        <authorList>
            <person name="Xia C."/>
        </authorList>
    </citation>
    <scope>NUCLEOTIDE SEQUENCE [LARGE SCALE GENOMIC DNA]</scope>
    <source>
        <strain evidence="3 4">93TX-2</strain>
    </source>
</reference>
<dbReference type="Proteomes" id="UP000238274">
    <property type="component" value="Unassembled WGS sequence"/>
</dbReference>
<feature type="transmembrane region" description="Helical" evidence="2">
    <location>
        <begin position="223"/>
        <end position="241"/>
    </location>
</feature>
<feature type="non-terminal residue" evidence="3">
    <location>
        <position position="534"/>
    </location>
</feature>
<proteinExistence type="predicted"/>
<reference evidence="4" key="3">
    <citation type="journal article" date="2018" name="Mol. Plant Microbe Interact.">
        <title>Genome sequence resources for the wheat stripe rust pathogen (Puccinia striiformis f. sp. tritici) and the barley stripe rust pathogen (Puccinia striiformis f. sp. hordei).</title>
        <authorList>
            <person name="Xia C."/>
            <person name="Wang M."/>
            <person name="Yin C."/>
            <person name="Cornejo O.E."/>
            <person name="Hulbert S.H."/>
            <person name="Chen X."/>
        </authorList>
    </citation>
    <scope>NUCLEOTIDE SEQUENCE [LARGE SCALE GENOMIC DNA]</scope>
    <source>
        <strain evidence="4">93TX-2</strain>
    </source>
</reference>
<keyword evidence="2" id="KW-1133">Transmembrane helix</keyword>
<keyword evidence="2" id="KW-0472">Membrane</keyword>
<feature type="transmembrane region" description="Helical" evidence="2">
    <location>
        <begin position="109"/>
        <end position="132"/>
    </location>
</feature>
<dbReference type="OrthoDB" id="2901184at2759"/>
<evidence type="ECO:0000313" key="3">
    <source>
        <dbReference type="EMBL" id="POW08189.1"/>
    </source>
</evidence>
<dbReference type="GO" id="GO:0000319">
    <property type="term" value="F:sulfite transmembrane transporter activity"/>
    <property type="evidence" value="ECO:0007669"/>
    <property type="project" value="TreeGrafter"/>
</dbReference>
<comment type="caution">
    <text evidence="3">The sequence shown here is derived from an EMBL/GenBank/DDBJ whole genome shotgun (WGS) entry which is preliminary data.</text>
</comment>
<feature type="region of interest" description="Disordered" evidence="1">
    <location>
        <begin position="502"/>
        <end position="522"/>
    </location>
</feature>
<feature type="transmembrane region" description="Helical" evidence="2">
    <location>
        <begin position="429"/>
        <end position="455"/>
    </location>
</feature>
<organism evidence="3 4">
    <name type="scientific">Puccinia striiformis</name>
    <dbReference type="NCBI Taxonomy" id="27350"/>
    <lineage>
        <taxon>Eukaryota</taxon>
        <taxon>Fungi</taxon>
        <taxon>Dikarya</taxon>
        <taxon>Basidiomycota</taxon>
        <taxon>Pucciniomycotina</taxon>
        <taxon>Pucciniomycetes</taxon>
        <taxon>Pucciniales</taxon>
        <taxon>Pucciniaceae</taxon>
        <taxon>Puccinia</taxon>
    </lineage>
</organism>
<feature type="transmembrane region" description="Helical" evidence="2">
    <location>
        <begin position="253"/>
        <end position="274"/>
    </location>
</feature>